<keyword evidence="2" id="KW-0934">Plastid</keyword>
<dbReference type="SUPFAM" id="SSF53271">
    <property type="entry name" value="PRTase-like"/>
    <property type="match status" value="1"/>
</dbReference>
<name>A0A6M3WC54_COROI</name>
<dbReference type="Pfam" id="PF14681">
    <property type="entry name" value="UPRTase"/>
    <property type="match status" value="1"/>
</dbReference>
<reference evidence="2" key="1">
    <citation type="submission" date="2020-03" db="EMBL/GenBank/DDBJ databases">
        <title>Mitochondrial and Plastid genome variability of Corallina officinalis (Corallinales, Rhodophyta).</title>
        <authorList>
            <person name="Yesson C."/>
            <person name="Bian X."/>
            <person name="Williamson C."/>
            <person name="Briscoe A.G."/>
            <person name="Brodie J."/>
        </authorList>
    </citation>
    <scope>NUCLEOTIDE SEQUENCE</scope>
</reference>
<dbReference type="GO" id="GO:0016757">
    <property type="term" value="F:glycosyltransferase activity"/>
    <property type="evidence" value="ECO:0007669"/>
    <property type="project" value="UniProtKB-KW"/>
</dbReference>
<dbReference type="InterPro" id="IPR029057">
    <property type="entry name" value="PRTase-like"/>
</dbReference>
<sequence length="236" mass="27643">MPIFCTICKSPYPLISQIIIHNCPTYIEIIYYRFYTRNNRIMKLNIHILSHPIIQYLSSITKEKNLQSNIKNHTLRQLGLFLLYETIRNWLTTHKLTIKTINEHKSITIIDPKESYTIITNTNTDLSLIQEIQYLLPKCDINFIPIKILDSINISNLNKIIEIINPYQKIIIISYNINTKYILKLMLYLTDINNVKIQQIRLIAINCTTENLISISKTYPKLNVYTTGIEKNGKTP</sequence>
<evidence type="ECO:0000313" key="2">
    <source>
        <dbReference type="EMBL" id="QJF58297.1"/>
    </source>
</evidence>
<accession>A0A6M3WC54</accession>
<dbReference type="EMBL" id="MT211887">
    <property type="protein sequence ID" value="QJF58894.1"/>
    <property type="molecule type" value="Genomic_DNA"/>
</dbReference>
<dbReference type="AlphaFoldDB" id="A0A6M3WC54"/>
<gene>
    <name evidence="2" type="primary">upp</name>
</gene>
<feature type="domain" description="Phosphoribosyltransferase" evidence="1">
    <location>
        <begin position="49"/>
        <end position="231"/>
    </location>
</feature>
<dbReference type="InterPro" id="IPR000836">
    <property type="entry name" value="PRTase_dom"/>
</dbReference>
<organism evidence="2">
    <name type="scientific">Corallina officinalis</name>
    <name type="common">Coral seaweed</name>
    <dbReference type="NCBI Taxonomy" id="35170"/>
    <lineage>
        <taxon>Eukaryota</taxon>
        <taxon>Rhodophyta</taxon>
        <taxon>Florideophyceae</taxon>
        <taxon>Corallinophycidae</taxon>
        <taxon>Corallinales</taxon>
        <taxon>Corallinaceae</taxon>
        <taxon>Corallinoideae</taxon>
        <taxon>Corallina</taxon>
    </lineage>
</organism>
<dbReference type="EMBL" id="MT211886">
    <property type="protein sequence ID" value="QJF58695.1"/>
    <property type="molecule type" value="Genomic_DNA"/>
</dbReference>
<keyword evidence="2" id="KW-0328">Glycosyltransferase</keyword>
<dbReference type="EMBL" id="MT211884">
    <property type="protein sequence ID" value="QJF58297.1"/>
    <property type="molecule type" value="Genomic_DNA"/>
</dbReference>
<keyword evidence="2" id="KW-0808">Transferase</keyword>
<geneLocation type="chloroplast" evidence="2"/>
<proteinExistence type="predicted"/>
<evidence type="ECO:0000259" key="1">
    <source>
        <dbReference type="Pfam" id="PF14681"/>
    </source>
</evidence>
<dbReference type="Gene3D" id="3.40.50.2020">
    <property type="match status" value="1"/>
</dbReference>
<keyword evidence="2" id="KW-0150">Chloroplast</keyword>
<protein>
    <submittedName>
        <fullName evidence="2">Uracil phosphoribosyltransferase or UMP pyrophosphorylase</fullName>
    </submittedName>
</protein>
<dbReference type="EMBL" id="MT211885">
    <property type="protein sequence ID" value="QJF58496.1"/>
    <property type="molecule type" value="Genomic_DNA"/>
</dbReference>